<dbReference type="NCBIfam" id="TIGR01494">
    <property type="entry name" value="ATPase_P-type"/>
    <property type="match status" value="2"/>
</dbReference>
<keyword evidence="3" id="KW-0597">Phosphoprotein</keyword>
<dbReference type="PROSITE" id="PS00154">
    <property type="entry name" value="ATPASE_E1_E2"/>
    <property type="match status" value="1"/>
</dbReference>
<comment type="catalytic activity">
    <reaction evidence="12">
        <text>ATP + H2O = ADP + phosphate + H(+)</text>
        <dbReference type="Rhea" id="RHEA:13065"/>
        <dbReference type="ChEBI" id="CHEBI:15377"/>
        <dbReference type="ChEBI" id="CHEBI:15378"/>
        <dbReference type="ChEBI" id="CHEBI:30616"/>
        <dbReference type="ChEBI" id="CHEBI:43474"/>
        <dbReference type="ChEBI" id="CHEBI:456216"/>
    </reaction>
</comment>
<dbReference type="GO" id="GO:0046872">
    <property type="term" value="F:metal ion binding"/>
    <property type="evidence" value="ECO:0007669"/>
    <property type="project" value="UniProtKB-KW"/>
</dbReference>
<dbReference type="NCBIfam" id="TIGR01657">
    <property type="entry name" value="P-ATPase-V"/>
    <property type="match status" value="1"/>
</dbReference>
<dbReference type="InterPro" id="IPR023298">
    <property type="entry name" value="ATPase_P-typ_TM_dom_sf"/>
</dbReference>
<evidence type="ECO:0000259" key="14">
    <source>
        <dbReference type="Pfam" id="PF00122"/>
    </source>
</evidence>
<dbReference type="GO" id="GO:0140358">
    <property type="term" value="F:P-type transmembrane transporter activity"/>
    <property type="evidence" value="ECO:0007669"/>
    <property type="project" value="InterPro"/>
</dbReference>
<reference evidence="15 16" key="1">
    <citation type="submission" date="2011-07" db="EMBL/GenBank/DDBJ databases">
        <authorList>
            <person name="Coyne R."/>
            <person name="Brami D."/>
            <person name="Johnson J."/>
            <person name="Hostetler J."/>
            <person name="Hannick L."/>
            <person name="Clark T."/>
            <person name="Cassidy-Hanley D."/>
            <person name="Inman J."/>
        </authorList>
    </citation>
    <scope>NUCLEOTIDE SEQUENCE [LARGE SCALE GENOMIC DNA]</scope>
    <source>
        <strain evidence="15 16">G5</strain>
    </source>
</reference>
<dbReference type="Gene3D" id="3.40.1110.10">
    <property type="entry name" value="Calcium-transporting ATPase, cytoplasmic domain N"/>
    <property type="match status" value="1"/>
</dbReference>
<accession>G0QZZ0</accession>
<dbReference type="Pfam" id="PF00122">
    <property type="entry name" value="E1-E2_ATPase"/>
    <property type="match status" value="1"/>
</dbReference>
<dbReference type="SFLD" id="SFLDG00002">
    <property type="entry name" value="C1.7:_P-type_atpase_like"/>
    <property type="match status" value="1"/>
</dbReference>
<keyword evidence="16" id="KW-1185">Reference proteome</keyword>
<gene>
    <name evidence="15" type="ORF">IMG5_160690</name>
</gene>
<dbReference type="STRING" id="857967.G0QZZ0"/>
<evidence type="ECO:0000256" key="12">
    <source>
        <dbReference type="ARBA" id="ARBA00049360"/>
    </source>
</evidence>
<dbReference type="InterPro" id="IPR023299">
    <property type="entry name" value="ATPase_P-typ_cyto_dom_N"/>
</dbReference>
<feature type="transmembrane region" description="Helical" evidence="13">
    <location>
        <begin position="1063"/>
        <end position="1081"/>
    </location>
</feature>
<dbReference type="EMBL" id="GL984173">
    <property type="protein sequence ID" value="EGR29200.1"/>
    <property type="molecule type" value="Genomic_DNA"/>
</dbReference>
<keyword evidence="8" id="KW-0460">Magnesium</keyword>
<evidence type="ECO:0000256" key="10">
    <source>
        <dbReference type="ARBA" id="ARBA00022989"/>
    </source>
</evidence>
<dbReference type="InterPro" id="IPR018303">
    <property type="entry name" value="ATPase_P-typ_P_site"/>
</dbReference>
<comment type="similarity">
    <text evidence="2">Belongs to the cation transport ATPase (P-type) (TC 3.A.3) family. Type V subfamily.</text>
</comment>
<feature type="transmembrane region" description="Helical" evidence="13">
    <location>
        <begin position="905"/>
        <end position="924"/>
    </location>
</feature>
<feature type="transmembrane region" description="Helical" evidence="13">
    <location>
        <begin position="405"/>
        <end position="428"/>
    </location>
</feature>
<dbReference type="InterPro" id="IPR008250">
    <property type="entry name" value="ATPase_P-typ_transduc_dom_A_sf"/>
</dbReference>
<keyword evidence="4 13" id="KW-0812">Transmembrane</keyword>
<dbReference type="SUPFAM" id="SSF56784">
    <property type="entry name" value="HAD-like"/>
    <property type="match status" value="1"/>
</dbReference>
<feature type="transmembrane region" description="Helical" evidence="13">
    <location>
        <begin position="945"/>
        <end position="966"/>
    </location>
</feature>
<keyword evidence="11 13" id="KW-0472">Membrane</keyword>
<feature type="transmembrane region" description="Helical" evidence="13">
    <location>
        <begin position="230"/>
        <end position="258"/>
    </location>
</feature>
<dbReference type="OrthoDB" id="10256233at2759"/>
<dbReference type="AlphaFoldDB" id="G0QZZ0"/>
<dbReference type="SUPFAM" id="SSF81653">
    <property type="entry name" value="Calcium ATPase, transduction domain A"/>
    <property type="match status" value="1"/>
</dbReference>
<dbReference type="InterPro" id="IPR001757">
    <property type="entry name" value="P_typ_ATPase"/>
</dbReference>
<evidence type="ECO:0000256" key="13">
    <source>
        <dbReference type="SAM" id="Phobius"/>
    </source>
</evidence>
<dbReference type="eggNOG" id="KOG0208">
    <property type="taxonomic scope" value="Eukaryota"/>
</dbReference>
<keyword evidence="5" id="KW-0479">Metal-binding</keyword>
<feature type="transmembrane region" description="Helical" evidence="13">
    <location>
        <begin position="1024"/>
        <end position="1043"/>
    </location>
</feature>
<evidence type="ECO:0000256" key="7">
    <source>
        <dbReference type="ARBA" id="ARBA00022840"/>
    </source>
</evidence>
<dbReference type="GO" id="GO:0019829">
    <property type="term" value="F:ATPase-coupled monoatomic cation transmembrane transporter activity"/>
    <property type="evidence" value="ECO:0007669"/>
    <property type="project" value="TreeGrafter"/>
</dbReference>
<evidence type="ECO:0000313" key="15">
    <source>
        <dbReference type="EMBL" id="EGR29200.1"/>
    </source>
</evidence>
<feature type="transmembrane region" description="Helical" evidence="13">
    <location>
        <begin position="202"/>
        <end position="224"/>
    </location>
</feature>
<dbReference type="SUPFAM" id="SSF81665">
    <property type="entry name" value="Calcium ATPase, transmembrane domain M"/>
    <property type="match status" value="1"/>
</dbReference>
<evidence type="ECO:0000256" key="9">
    <source>
        <dbReference type="ARBA" id="ARBA00022967"/>
    </source>
</evidence>
<dbReference type="PRINTS" id="PR00119">
    <property type="entry name" value="CATATPASE"/>
</dbReference>
<keyword evidence="10 13" id="KW-1133">Transmembrane helix</keyword>
<evidence type="ECO:0000256" key="1">
    <source>
        <dbReference type="ARBA" id="ARBA00004141"/>
    </source>
</evidence>
<feature type="transmembrane region" description="Helical" evidence="13">
    <location>
        <begin position="77"/>
        <end position="95"/>
    </location>
</feature>
<evidence type="ECO:0000256" key="4">
    <source>
        <dbReference type="ARBA" id="ARBA00022692"/>
    </source>
</evidence>
<evidence type="ECO:0000256" key="2">
    <source>
        <dbReference type="ARBA" id="ARBA00006000"/>
    </source>
</evidence>
<dbReference type="PANTHER" id="PTHR45630">
    <property type="entry name" value="CATION-TRANSPORTING ATPASE-RELATED"/>
    <property type="match status" value="1"/>
</dbReference>
<dbReference type="SUPFAM" id="SSF81660">
    <property type="entry name" value="Metal cation-transporting ATPase, ATP-binding domain N"/>
    <property type="match status" value="1"/>
</dbReference>
<dbReference type="SFLD" id="SFLDF00027">
    <property type="entry name" value="p-type_atpase"/>
    <property type="match status" value="1"/>
</dbReference>
<dbReference type="GO" id="GO:0016887">
    <property type="term" value="F:ATP hydrolysis activity"/>
    <property type="evidence" value="ECO:0007669"/>
    <property type="project" value="InterPro"/>
</dbReference>
<dbReference type="GO" id="GO:0016020">
    <property type="term" value="C:membrane"/>
    <property type="evidence" value="ECO:0007669"/>
    <property type="project" value="UniProtKB-SubCell"/>
</dbReference>
<evidence type="ECO:0000256" key="11">
    <source>
        <dbReference type="ARBA" id="ARBA00023136"/>
    </source>
</evidence>
<dbReference type="Proteomes" id="UP000008983">
    <property type="component" value="Unassembled WGS sequence"/>
</dbReference>
<feature type="transmembrane region" description="Helical" evidence="13">
    <location>
        <begin position="448"/>
        <end position="469"/>
    </location>
</feature>
<feature type="transmembrane region" description="Helical" evidence="13">
    <location>
        <begin position="989"/>
        <end position="1012"/>
    </location>
</feature>
<keyword evidence="7" id="KW-0067">ATP-binding</keyword>
<dbReference type="InterPro" id="IPR059000">
    <property type="entry name" value="ATPase_P-type_domA"/>
</dbReference>
<proteinExistence type="inferred from homology"/>
<dbReference type="InParanoid" id="G0QZZ0"/>
<evidence type="ECO:0000256" key="8">
    <source>
        <dbReference type="ARBA" id="ARBA00022842"/>
    </source>
</evidence>
<dbReference type="Pfam" id="PF13246">
    <property type="entry name" value="Cation_ATPase"/>
    <property type="match status" value="1"/>
</dbReference>
<dbReference type="InterPro" id="IPR044492">
    <property type="entry name" value="P_typ_ATPase_HD_dom"/>
</dbReference>
<dbReference type="Gene3D" id="2.70.150.10">
    <property type="entry name" value="Calcium-transporting ATPase, cytoplasmic transduction domain A"/>
    <property type="match status" value="1"/>
</dbReference>
<dbReference type="InterPro" id="IPR023214">
    <property type="entry name" value="HAD_sf"/>
</dbReference>
<evidence type="ECO:0000313" key="16">
    <source>
        <dbReference type="Proteomes" id="UP000008983"/>
    </source>
</evidence>
<dbReference type="InterPro" id="IPR006544">
    <property type="entry name" value="P-type_TPase_V"/>
</dbReference>
<organism evidence="15 16">
    <name type="scientific">Ichthyophthirius multifiliis</name>
    <name type="common">White spot disease agent</name>
    <name type="synonym">Ich</name>
    <dbReference type="NCBI Taxonomy" id="5932"/>
    <lineage>
        <taxon>Eukaryota</taxon>
        <taxon>Sar</taxon>
        <taxon>Alveolata</taxon>
        <taxon>Ciliophora</taxon>
        <taxon>Intramacronucleata</taxon>
        <taxon>Oligohymenophorea</taxon>
        <taxon>Hymenostomatida</taxon>
        <taxon>Ophryoglenina</taxon>
        <taxon>Ichthyophthirius</taxon>
    </lineage>
</organism>
<name>G0QZZ0_ICHMU</name>
<evidence type="ECO:0000256" key="6">
    <source>
        <dbReference type="ARBA" id="ARBA00022741"/>
    </source>
</evidence>
<comment type="subcellular location">
    <subcellularLocation>
        <location evidence="1">Membrane</location>
        <topology evidence="1">Multi-pass membrane protein</topology>
    </subcellularLocation>
</comment>
<feature type="domain" description="P-type ATPase A" evidence="14">
    <location>
        <begin position="273"/>
        <end position="391"/>
    </location>
</feature>
<dbReference type="SFLD" id="SFLDS00003">
    <property type="entry name" value="Haloacid_Dehalogenase"/>
    <property type="match status" value="1"/>
</dbReference>
<dbReference type="PANTHER" id="PTHR45630:SF8">
    <property type="entry name" value="CATION-TRANSPORTING ATPASE"/>
    <property type="match status" value="1"/>
</dbReference>
<feature type="transmembrane region" description="Helical" evidence="13">
    <location>
        <begin position="880"/>
        <end position="899"/>
    </location>
</feature>
<evidence type="ECO:0000256" key="5">
    <source>
        <dbReference type="ARBA" id="ARBA00022723"/>
    </source>
</evidence>
<dbReference type="OMA" id="IINFLYW"/>
<dbReference type="RefSeq" id="XP_004030436.1">
    <property type="nucleotide sequence ID" value="XM_004030388.1"/>
</dbReference>
<keyword evidence="6" id="KW-0547">Nucleotide-binding</keyword>
<dbReference type="InterPro" id="IPR036412">
    <property type="entry name" value="HAD-like_sf"/>
</dbReference>
<evidence type="ECO:0000256" key="3">
    <source>
        <dbReference type="ARBA" id="ARBA00022553"/>
    </source>
</evidence>
<keyword evidence="9" id="KW-1278">Translocase</keyword>
<dbReference type="GeneID" id="14905312"/>
<sequence>MLHTNEQLKYTVASKGSLNVLNYQQDQKRDSQLNQNNQYTTNPIINNRNQLKILDNDVEGQSTIENIFALQLTIEKLLLTIFLIIISFGIYALILRNSIKLRLKSLYIKCNKLSDCTHFLVQNIDQTYNIVKKQIYKNKNFGFENRHLKYEYDEQNYGFIPVYYSDVENHTLEQLYQKHKNGLENKKENILYKKEKYGLCKIHIPIPTLIEYFLQVLTEIFFLFQYVSMAIWIAQGFIVFAAVMILTSLISTLVNYILLRISLNKLRKFANIQIKIDVYRDGKLIVLDSQDLLPGDVFIYKNKMMIPCDSLLIQGDVLVNESTLTGESIPIPKLCIKQADNQQELFNFKNMKRHILFEGTKIIQKNEEIENLGVVLRTGYCSYKGQMFRSMLYPKAIEFEFYRKGIYFLLILIVLALIVYFIFFYKIIQNLTIKLSILLLFHSLTNMIPPAVPVMFSLCQTVALVRLGYSNIIAVNPSKTVVASEIQVFCFDKTGTLTKNNMDVIGFCDSNIEDLITEVPNQIKDEKQKILLDAFGTCHGVYLDDGEYLGDELDVKMVQFSGFNIRKGKECKLEAINGNSILKVIKFWEFESQYQRMGCLVQDQNGKNFAFVKGSPEMMQQICSKNTLDNYKFQEKLSMFANMGYRVIGFGYKELSQNINLKDVKREEIEIDLIFLGLLILENKLKEDSAENIQILKNAEINCKIISGDNLLTTVKCAKDSKILDPKDNIIILNSLKDAFYLNKPSEKVDIIQLFNSKQIDFKLGITGTALIDIQQMNNQQLLKNILDYTTVFARSKPEQKTEIIYMYQTLFNLKVGMIGDGANDCSAIKQADIGVSFCEADASFSAPFSYQGKSISCLISILAEGRCVISNMIECYRHYVTINVYKYAIFIILIYEYSNFSSFQLMYINYFIAIPLMSFVSLSKPLKTLSKIRPNCNLFTKENALCMGGQFIFGSACLYFCYLHYRQQDFYQDIKSLKNGVIYNDQNIAVNIIFLATNMYFLVSSMVYYVSMPFKQIMYKNRVYFIWMLIFFIFSILQYLFIDIFGFKIFKFDKELYTQKIFLAQQLAIVLIFIILSIFWEEGFIKQRFIFSKITKKQVQ</sequence>
<dbReference type="GO" id="GO:0005524">
    <property type="term" value="F:ATP binding"/>
    <property type="evidence" value="ECO:0007669"/>
    <property type="project" value="UniProtKB-KW"/>
</dbReference>
<dbReference type="Gene3D" id="3.40.50.1000">
    <property type="entry name" value="HAD superfamily/HAD-like"/>
    <property type="match status" value="1"/>
</dbReference>
<protein>
    <recommendedName>
        <fullName evidence="14">P-type ATPase A domain-containing protein</fullName>
    </recommendedName>
</protein>